<dbReference type="SUPFAM" id="SSF52540">
    <property type="entry name" value="P-loop containing nucleoside triphosphate hydrolases"/>
    <property type="match status" value="1"/>
</dbReference>
<sequence length="233" mass="27674">MSIILLMGIPGAGKTTLRRRLDTIESTSFDDFRRQQRRPIENPREARKEFERYVEKEIRKRGNEDIYLIEDIFYLKSMRRPFRRMSKRLHMKYGVIHLKIGILEALKRNLEREETQTEETIRRIERRMEEEEKALCLTPEDIESIGLEDILKRIPLEQPPEPIAHPPILLESHSNNLDVSTRRAVSELIQNDRSLNGKRMAEARKRMFRIPGCSGLNDKELKLKLMDFYLNES</sequence>
<dbReference type="AlphaFoldDB" id="A0A1I7UFB7"/>
<evidence type="ECO:0000256" key="2">
    <source>
        <dbReference type="ARBA" id="ARBA00022840"/>
    </source>
</evidence>
<dbReference type="InterPro" id="IPR013641">
    <property type="entry name" value="KTI12/PSTK"/>
</dbReference>
<dbReference type="Proteomes" id="UP000095282">
    <property type="component" value="Unplaced"/>
</dbReference>
<feature type="coiled-coil region" evidence="3">
    <location>
        <begin position="100"/>
        <end position="134"/>
    </location>
</feature>
<dbReference type="WBParaSite" id="Csp11.Scaffold629.g8746.t1">
    <property type="protein sequence ID" value="Csp11.Scaffold629.g8746.t1"/>
    <property type="gene ID" value="Csp11.Scaffold629.g8746"/>
</dbReference>
<reference evidence="5" key="1">
    <citation type="submission" date="2016-11" db="UniProtKB">
        <authorList>
            <consortium name="WormBaseParasite"/>
        </authorList>
    </citation>
    <scope>IDENTIFICATION</scope>
</reference>
<proteinExistence type="predicted"/>
<keyword evidence="3" id="KW-0175">Coiled coil</keyword>
<keyword evidence="4" id="KW-1185">Reference proteome</keyword>
<evidence type="ECO:0000313" key="5">
    <source>
        <dbReference type="WBParaSite" id="Csp11.Scaffold629.g8746.t1"/>
    </source>
</evidence>
<protein>
    <submittedName>
        <fullName evidence="5">Guanylate kinase-like domain-containing protein</fullName>
    </submittedName>
</protein>
<evidence type="ECO:0000256" key="1">
    <source>
        <dbReference type="ARBA" id="ARBA00022741"/>
    </source>
</evidence>
<dbReference type="GO" id="GO:0005524">
    <property type="term" value="F:ATP binding"/>
    <property type="evidence" value="ECO:0007669"/>
    <property type="project" value="UniProtKB-KW"/>
</dbReference>
<evidence type="ECO:0000256" key="3">
    <source>
        <dbReference type="SAM" id="Coils"/>
    </source>
</evidence>
<dbReference type="PANTHER" id="PTHR20873:SF0">
    <property type="entry name" value="L-SERYL-TRNA(SEC) KINASE"/>
    <property type="match status" value="1"/>
</dbReference>
<dbReference type="Gene3D" id="3.40.50.300">
    <property type="entry name" value="P-loop containing nucleotide triphosphate hydrolases"/>
    <property type="match status" value="1"/>
</dbReference>
<accession>A0A1I7UFB7</accession>
<dbReference type="GO" id="GO:0016301">
    <property type="term" value="F:kinase activity"/>
    <property type="evidence" value="ECO:0007669"/>
    <property type="project" value="TreeGrafter"/>
</dbReference>
<keyword evidence="2" id="KW-0067">ATP-binding</keyword>
<dbReference type="eggNOG" id="KOG4622">
    <property type="taxonomic scope" value="Eukaryota"/>
</dbReference>
<dbReference type="InterPro" id="IPR052648">
    <property type="entry name" value="Ser-tRNA(Sec)_kinase"/>
</dbReference>
<organism evidence="4 5">
    <name type="scientific">Caenorhabditis tropicalis</name>
    <dbReference type="NCBI Taxonomy" id="1561998"/>
    <lineage>
        <taxon>Eukaryota</taxon>
        <taxon>Metazoa</taxon>
        <taxon>Ecdysozoa</taxon>
        <taxon>Nematoda</taxon>
        <taxon>Chromadorea</taxon>
        <taxon>Rhabditida</taxon>
        <taxon>Rhabditina</taxon>
        <taxon>Rhabditomorpha</taxon>
        <taxon>Rhabditoidea</taxon>
        <taxon>Rhabditidae</taxon>
        <taxon>Peloderinae</taxon>
        <taxon>Caenorhabditis</taxon>
    </lineage>
</organism>
<keyword evidence="1" id="KW-0547">Nucleotide-binding</keyword>
<evidence type="ECO:0000313" key="4">
    <source>
        <dbReference type="Proteomes" id="UP000095282"/>
    </source>
</evidence>
<dbReference type="InterPro" id="IPR027417">
    <property type="entry name" value="P-loop_NTPase"/>
</dbReference>
<dbReference type="GO" id="GO:0000049">
    <property type="term" value="F:tRNA binding"/>
    <property type="evidence" value="ECO:0007669"/>
    <property type="project" value="TreeGrafter"/>
</dbReference>
<dbReference type="Pfam" id="PF08433">
    <property type="entry name" value="KTI12"/>
    <property type="match status" value="1"/>
</dbReference>
<name>A0A1I7UFB7_9PELO</name>
<dbReference type="STRING" id="1561998.A0A1I7UFB7"/>
<dbReference type="PANTHER" id="PTHR20873">
    <property type="entry name" value="L-SERYL-TRNA(SEC) KINASE"/>
    <property type="match status" value="1"/>
</dbReference>